<gene>
    <name evidence="11" type="primary">mrpD_2</name>
    <name evidence="11" type="ORF">JSE7799_02877</name>
</gene>
<keyword evidence="4" id="KW-1003">Cell membrane</keyword>
<reference evidence="11 12" key="1">
    <citation type="submission" date="2015-09" db="EMBL/GenBank/DDBJ databases">
        <authorList>
            <person name="Jackson K.R."/>
            <person name="Lunt B.L."/>
            <person name="Fisher J.N.B."/>
            <person name="Gardner A.V."/>
            <person name="Bailey M.E."/>
            <person name="Deus L.M."/>
            <person name="Earl A.S."/>
            <person name="Gibby P.D."/>
            <person name="Hartmann K.A."/>
            <person name="Liu J.E."/>
            <person name="Manci A.M."/>
            <person name="Nielsen D.A."/>
            <person name="Solomon M.B."/>
            <person name="Breakwell D.P."/>
            <person name="Burnett S.H."/>
            <person name="Grose J.H."/>
        </authorList>
    </citation>
    <scope>NUCLEOTIDE SEQUENCE [LARGE SCALE GENOMIC DNA]</scope>
    <source>
        <strain evidence="11 12">CECT 7799</strain>
    </source>
</reference>
<evidence type="ECO:0000256" key="4">
    <source>
        <dbReference type="ARBA" id="ARBA00022475"/>
    </source>
</evidence>
<evidence type="ECO:0000313" key="12">
    <source>
        <dbReference type="Proteomes" id="UP000049455"/>
    </source>
</evidence>
<evidence type="ECO:0000313" key="11">
    <source>
        <dbReference type="EMBL" id="CUH40147.1"/>
    </source>
</evidence>
<organism evidence="11 12">
    <name type="scientific">Jannaschia seosinensis</name>
    <dbReference type="NCBI Taxonomy" id="313367"/>
    <lineage>
        <taxon>Bacteria</taxon>
        <taxon>Pseudomonadati</taxon>
        <taxon>Pseudomonadota</taxon>
        <taxon>Alphaproteobacteria</taxon>
        <taxon>Rhodobacterales</taxon>
        <taxon>Roseobacteraceae</taxon>
        <taxon>Jannaschia</taxon>
    </lineage>
</organism>
<dbReference type="OrthoDB" id="9768329at2"/>
<dbReference type="Pfam" id="PF00361">
    <property type="entry name" value="Proton_antipo_M"/>
    <property type="match status" value="1"/>
</dbReference>
<name>A0A0M7BBI8_9RHOB</name>
<sequence length="220" mass="23629">MLMLGAAILLLAEVIAHKPQAAQMSEWPAPFGITPVADRLSAIMIVITAITALAVSIHATAEISTEMEELGYRALFQVLVAGVTETFLTGDLFNPYFSLDVMLISSFSLIILGGRRIQMDAGIEYVTLNLISTVLFLSGTGLLYGIKGTLNLANLHFAAQDAHPGLVTVIATMLLVDFKMKTACWLSLRTDPALSPRSDPPGRYVGTVPSGLEIRLRRGA</sequence>
<evidence type="ECO:0000256" key="9">
    <source>
        <dbReference type="SAM" id="Phobius"/>
    </source>
</evidence>
<feature type="domain" description="NADH:quinone oxidoreductase/Mrp antiporter transmembrane" evidence="10">
    <location>
        <begin position="90"/>
        <end position="185"/>
    </location>
</feature>
<feature type="transmembrane region" description="Helical" evidence="9">
    <location>
        <begin position="96"/>
        <end position="114"/>
    </location>
</feature>
<feature type="transmembrane region" description="Helical" evidence="9">
    <location>
        <begin position="70"/>
        <end position="90"/>
    </location>
</feature>
<evidence type="ECO:0000256" key="3">
    <source>
        <dbReference type="ARBA" id="ARBA00005346"/>
    </source>
</evidence>
<comment type="subcellular location">
    <subcellularLocation>
        <location evidence="2">Cell membrane</location>
        <topology evidence="2">Multi-pass membrane protein</topology>
    </subcellularLocation>
    <subcellularLocation>
        <location evidence="8">Membrane</location>
        <topology evidence="8">Multi-pass membrane protein</topology>
    </subcellularLocation>
</comment>
<dbReference type="EMBL" id="CYPR01000194">
    <property type="protein sequence ID" value="CUH40147.1"/>
    <property type="molecule type" value="Genomic_DNA"/>
</dbReference>
<feature type="transmembrane region" description="Helical" evidence="9">
    <location>
        <begin position="166"/>
        <end position="188"/>
    </location>
</feature>
<evidence type="ECO:0000256" key="5">
    <source>
        <dbReference type="ARBA" id="ARBA00022692"/>
    </source>
</evidence>
<dbReference type="GO" id="GO:0005886">
    <property type="term" value="C:plasma membrane"/>
    <property type="evidence" value="ECO:0007669"/>
    <property type="project" value="UniProtKB-SubCell"/>
</dbReference>
<keyword evidence="12" id="KW-1185">Reference proteome</keyword>
<evidence type="ECO:0000259" key="10">
    <source>
        <dbReference type="Pfam" id="PF00361"/>
    </source>
</evidence>
<evidence type="ECO:0000256" key="1">
    <source>
        <dbReference type="ARBA" id="ARBA00002378"/>
    </source>
</evidence>
<comment type="similarity">
    <text evidence="3">Belongs to the CPA3 antiporters (TC 2.A.63) subunit D family.</text>
</comment>
<keyword evidence="7 9" id="KW-0472">Membrane</keyword>
<feature type="transmembrane region" description="Helical" evidence="9">
    <location>
        <begin position="40"/>
        <end position="58"/>
    </location>
</feature>
<dbReference type="InterPro" id="IPR001750">
    <property type="entry name" value="ND/Mrp_TM"/>
</dbReference>
<dbReference type="Proteomes" id="UP000049455">
    <property type="component" value="Unassembled WGS sequence"/>
</dbReference>
<evidence type="ECO:0000256" key="2">
    <source>
        <dbReference type="ARBA" id="ARBA00004651"/>
    </source>
</evidence>
<dbReference type="InterPro" id="IPR050586">
    <property type="entry name" value="CPA3_Na-H_Antiporter_D"/>
</dbReference>
<evidence type="ECO:0000256" key="6">
    <source>
        <dbReference type="ARBA" id="ARBA00022989"/>
    </source>
</evidence>
<keyword evidence="6 9" id="KW-1133">Transmembrane helix</keyword>
<comment type="function">
    <text evidence="1">NDH-1 shuttles electrons from NADH, via FMN and iron-sulfur (Fe-S) centers, to quinones in the respiratory chain. The immediate electron acceptor for the enzyme in this species is believed to be ubiquinone. Couples the redox reaction to proton translocation (for every two electrons transferred, four hydrogen ions are translocated across the cytoplasmic membrane), and thus conserves the redox energy in a proton gradient.</text>
</comment>
<proteinExistence type="inferred from homology"/>
<protein>
    <submittedName>
        <fullName evidence="11">Multiple resistance and pH homeostasis protein D</fullName>
    </submittedName>
</protein>
<dbReference type="PANTHER" id="PTHR42703">
    <property type="entry name" value="NADH DEHYDROGENASE"/>
    <property type="match status" value="1"/>
</dbReference>
<dbReference type="RefSeq" id="WP_055664227.1">
    <property type="nucleotide sequence ID" value="NZ_CYPR01000194.1"/>
</dbReference>
<accession>A0A0M7BBI8</accession>
<feature type="transmembrane region" description="Helical" evidence="9">
    <location>
        <begin position="126"/>
        <end position="146"/>
    </location>
</feature>
<dbReference type="AlphaFoldDB" id="A0A0M7BBI8"/>
<keyword evidence="5 8" id="KW-0812">Transmembrane</keyword>
<evidence type="ECO:0000256" key="7">
    <source>
        <dbReference type="ARBA" id="ARBA00023136"/>
    </source>
</evidence>
<dbReference type="PANTHER" id="PTHR42703:SF1">
    <property type="entry name" value="NA(+)_H(+) ANTIPORTER SUBUNIT D1"/>
    <property type="match status" value="1"/>
</dbReference>
<dbReference type="STRING" id="313367.JSE7799_02877"/>
<evidence type="ECO:0000256" key="8">
    <source>
        <dbReference type="RuleBase" id="RU000320"/>
    </source>
</evidence>